<keyword evidence="2" id="KW-0238">DNA-binding</keyword>
<dbReference type="SUPFAM" id="SSF51182">
    <property type="entry name" value="RmlC-like cupins"/>
    <property type="match status" value="1"/>
</dbReference>
<dbReference type="Pfam" id="PF12833">
    <property type="entry name" value="HTH_18"/>
    <property type="match status" value="1"/>
</dbReference>
<dbReference type="InterPro" id="IPR009057">
    <property type="entry name" value="Homeodomain-like_sf"/>
</dbReference>
<dbReference type="PRINTS" id="PR00032">
    <property type="entry name" value="HTHARAC"/>
</dbReference>
<dbReference type="SUPFAM" id="SSF46689">
    <property type="entry name" value="Homeodomain-like"/>
    <property type="match status" value="2"/>
</dbReference>
<organism evidence="5 6">
    <name type="scientific">Gemmatirosa kalamazoonensis</name>
    <dbReference type="NCBI Taxonomy" id="861299"/>
    <lineage>
        <taxon>Bacteria</taxon>
        <taxon>Pseudomonadati</taxon>
        <taxon>Gemmatimonadota</taxon>
        <taxon>Gemmatimonadia</taxon>
        <taxon>Gemmatimonadales</taxon>
        <taxon>Gemmatimonadaceae</taxon>
        <taxon>Gemmatirosa</taxon>
    </lineage>
</organism>
<evidence type="ECO:0000256" key="1">
    <source>
        <dbReference type="ARBA" id="ARBA00023015"/>
    </source>
</evidence>
<keyword evidence="3" id="KW-0804">Transcription</keyword>
<keyword evidence="1" id="KW-0805">Transcription regulation</keyword>
<accession>W0RE66</accession>
<sequence length="282" mass="30339">MTAPIGIGQFVGAPVRARTFEGVSLAENTYAAGLRVAAHAHDAPLLSLVLQGNATEDVGSRTRELGAQSLLYTPSFETHAHRFLTPGRWLNVQFTAAWFARVGAGERALPKAPQLVRGTAVNWASRIGAELREPDAVSRLAIEGALLLLVSELSRLPGLGEPRRPRWLGVVEDAIEASLTEPPTVADLAALAGVHASHLLRTFRRHHGATVANYARQRRIEQARAAIAQGDRSLSAIALAAGFADQSHFTRVFRRAFGETPGAYARSLRGDALLQDALLRDD</sequence>
<dbReference type="InParanoid" id="W0RE66"/>
<dbReference type="KEGG" id="gba:J421_1852"/>
<dbReference type="GO" id="GO:0003700">
    <property type="term" value="F:DNA-binding transcription factor activity"/>
    <property type="evidence" value="ECO:0007669"/>
    <property type="project" value="InterPro"/>
</dbReference>
<evidence type="ECO:0000313" key="5">
    <source>
        <dbReference type="EMBL" id="AHG89389.1"/>
    </source>
</evidence>
<keyword evidence="6" id="KW-1185">Reference proteome</keyword>
<dbReference type="InterPro" id="IPR018060">
    <property type="entry name" value="HTH_AraC"/>
</dbReference>
<dbReference type="Pfam" id="PF02311">
    <property type="entry name" value="AraC_binding"/>
    <property type="match status" value="1"/>
</dbReference>
<protein>
    <submittedName>
        <fullName evidence="5">Helix-turn-helix, AraC domain-containing protein</fullName>
    </submittedName>
</protein>
<dbReference type="RefSeq" id="WP_025410891.1">
    <property type="nucleotide sequence ID" value="NZ_CP007128.1"/>
</dbReference>
<feature type="domain" description="HTH araC/xylS-type" evidence="4">
    <location>
        <begin position="169"/>
        <end position="267"/>
    </location>
</feature>
<dbReference type="EMBL" id="CP007128">
    <property type="protein sequence ID" value="AHG89389.1"/>
    <property type="molecule type" value="Genomic_DNA"/>
</dbReference>
<dbReference type="InterPro" id="IPR050204">
    <property type="entry name" value="AraC_XylS_family_regulators"/>
</dbReference>
<proteinExistence type="predicted"/>
<dbReference type="SMART" id="SM00342">
    <property type="entry name" value="HTH_ARAC"/>
    <property type="match status" value="1"/>
</dbReference>
<dbReference type="GO" id="GO:0043565">
    <property type="term" value="F:sequence-specific DNA binding"/>
    <property type="evidence" value="ECO:0007669"/>
    <property type="project" value="InterPro"/>
</dbReference>
<dbReference type="PROSITE" id="PS00041">
    <property type="entry name" value="HTH_ARAC_FAMILY_1"/>
    <property type="match status" value="1"/>
</dbReference>
<dbReference type="InterPro" id="IPR018062">
    <property type="entry name" value="HTH_AraC-typ_CS"/>
</dbReference>
<dbReference type="PANTHER" id="PTHR46796">
    <property type="entry name" value="HTH-TYPE TRANSCRIPTIONAL ACTIVATOR RHAS-RELATED"/>
    <property type="match status" value="1"/>
</dbReference>
<dbReference type="InterPro" id="IPR014710">
    <property type="entry name" value="RmlC-like_jellyroll"/>
</dbReference>
<dbReference type="HOGENOM" id="CLU_000445_88_16_0"/>
<dbReference type="Gene3D" id="1.10.10.60">
    <property type="entry name" value="Homeodomain-like"/>
    <property type="match status" value="1"/>
</dbReference>
<evidence type="ECO:0000313" key="6">
    <source>
        <dbReference type="Proteomes" id="UP000019151"/>
    </source>
</evidence>
<reference evidence="5 6" key="1">
    <citation type="journal article" date="2014" name="Genome Announc.">
        <title>Genome Sequence and Methylome of Soil Bacterium Gemmatirosa kalamazoonensis KBS708T, a Member of the Rarely Cultivated Gemmatimonadetes Phylum.</title>
        <authorList>
            <person name="Debruyn J.M."/>
            <person name="Radosevich M."/>
            <person name="Wommack K.E."/>
            <person name="Polson S.W."/>
            <person name="Hauser L.J."/>
            <person name="Fawaz M.N."/>
            <person name="Korlach J."/>
            <person name="Tsai Y.C."/>
        </authorList>
    </citation>
    <scope>NUCLEOTIDE SEQUENCE [LARGE SCALE GENOMIC DNA]</scope>
    <source>
        <strain evidence="5 6">KBS708</strain>
    </source>
</reference>
<dbReference type="Gene3D" id="2.60.120.10">
    <property type="entry name" value="Jelly Rolls"/>
    <property type="match status" value="1"/>
</dbReference>
<evidence type="ECO:0000256" key="2">
    <source>
        <dbReference type="ARBA" id="ARBA00023125"/>
    </source>
</evidence>
<dbReference type="InterPro" id="IPR020449">
    <property type="entry name" value="Tscrpt_reg_AraC-type_HTH"/>
</dbReference>
<dbReference type="STRING" id="861299.J421_1852"/>
<dbReference type="InterPro" id="IPR003313">
    <property type="entry name" value="AraC-bd"/>
</dbReference>
<dbReference type="PROSITE" id="PS01124">
    <property type="entry name" value="HTH_ARAC_FAMILY_2"/>
    <property type="match status" value="1"/>
</dbReference>
<name>W0RE66_9BACT</name>
<dbReference type="eggNOG" id="COG2207">
    <property type="taxonomic scope" value="Bacteria"/>
</dbReference>
<dbReference type="PATRIC" id="fig|861299.3.peg.1885"/>
<dbReference type="AlphaFoldDB" id="W0RE66"/>
<evidence type="ECO:0000256" key="3">
    <source>
        <dbReference type="ARBA" id="ARBA00023163"/>
    </source>
</evidence>
<dbReference type="InterPro" id="IPR011051">
    <property type="entry name" value="RmlC_Cupin_sf"/>
</dbReference>
<dbReference type="Proteomes" id="UP000019151">
    <property type="component" value="Chromosome"/>
</dbReference>
<gene>
    <name evidence="5" type="ORF">J421_1852</name>
</gene>
<evidence type="ECO:0000259" key="4">
    <source>
        <dbReference type="PROSITE" id="PS01124"/>
    </source>
</evidence>